<keyword evidence="2" id="KW-0519">Myristate</keyword>
<dbReference type="PROSITE" id="PS50222">
    <property type="entry name" value="EF_HAND_2"/>
    <property type="match status" value="1"/>
</dbReference>
<keyword evidence="3" id="KW-0479">Metal-binding</keyword>
<comment type="similarity">
    <text evidence="1">Belongs to the recoverin family.</text>
</comment>
<dbReference type="GO" id="GO:0005509">
    <property type="term" value="F:calcium ion binding"/>
    <property type="evidence" value="ECO:0007669"/>
    <property type="project" value="InterPro"/>
</dbReference>
<dbReference type="OrthoDB" id="26525at2759"/>
<dbReference type="CDD" id="cd00051">
    <property type="entry name" value="EFh"/>
    <property type="match status" value="1"/>
</dbReference>
<dbReference type="InterPro" id="IPR002048">
    <property type="entry name" value="EF_hand_dom"/>
</dbReference>
<feature type="domain" description="EF-hand" evidence="8">
    <location>
        <begin position="140"/>
        <end position="175"/>
    </location>
</feature>
<evidence type="ECO:0000259" key="8">
    <source>
        <dbReference type="PROSITE" id="PS50222"/>
    </source>
</evidence>
<keyword evidence="4" id="KW-0677">Repeat</keyword>
<dbReference type="PANTHER" id="PTHR23055:SF178">
    <property type="entry name" value="NEUROCALCIN HOMOLOG"/>
    <property type="match status" value="1"/>
</dbReference>
<dbReference type="PANTHER" id="PTHR23055">
    <property type="entry name" value="CALCIUM BINDING PROTEINS"/>
    <property type="match status" value="1"/>
</dbReference>
<protein>
    <submittedName>
        <fullName evidence="9">EF-hand domain pair/EF hand, putative</fullName>
    </submittedName>
</protein>
<evidence type="ECO:0000256" key="3">
    <source>
        <dbReference type="ARBA" id="ARBA00022723"/>
    </source>
</evidence>
<evidence type="ECO:0000256" key="5">
    <source>
        <dbReference type="ARBA" id="ARBA00022837"/>
    </source>
</evidence>
<keyword evidence="6" id="KW-0449">Lipoprotein</keyword>
<keyword evidence="10" id="KW-1185">Reference proteome</keyword>
<gene>
    <name evidence="9" type="ORF">ADEAN_000989000</name>
</gene>
<dbReference type="VEuPathDB" id="TriTrypDB:ADEAN_000989000"/>
<dbReference type="InterPro" id="IPR028846">
    <property type="entry name" value="Recoverin"/>
</dbReference>
<keyword evidence="5" id="KW-0106">Calcium</keyword>
<evidence type="ECO:0000256" key="2">
    <source>
        <dbReference type="ARBA" id="ARBA00022707"/>
    </source>
</evidence>
<evidence type="ECO:0000256" key="7">
    <source>
        <dbReference type="SAM" id="MobiDB-lite"/>
    </source>
</evidence>
<organism evidence="9 10">
    <name type="scientific">Angomonas deanei</name>
    <dbReference type="NCBI Taxonomy" id="59799"/>
    <lineage>
        <taxon>Eukaryota</taxon>
        <taxon>Discoba</taxon>
        <taxon>Euglenozoa</taxon>
        <taxon>Kinetoplastea</taxon>
        <taxon>Metakinetoplastina</taxon>
        <taxon>Trypanosomatida</taxon>
        <taxon>Trypanosomatidae</taxon>
        <taxon>Strigomonadinae</taxon>
        <taxon>Angomonas</taxon>
    </lineage>
</organism>
<dbReference type="Gene3D" id="1.10.238.10">
    <property type="entry name" value="EF-hand"/>
    <property type="match status" value="1"/>
</dbReference>
<dbReference type="AlphaFoldDB" id="S9WN01"/>
<dbReference type="InterPro" id="IPR018247">
    <property type="entry name" value="EF_Hand_1_Ca_BS"/>
</dbReference>
<evidence type="ECO:0000256" key="4">
    <source>
        <dbReference type="ARBA" id="ARBA00022737"/>
    </source>
</evidence>
<reference evidence="9 10" key="1">
    <citation type="submission" date="2020-08" db="EMBL/GenBank/DDBJ databases">
        <authorList>
            <person name="Newling K."/>
            <person name="Davey J."/>
            <person name="Forrester S."/>
        </authorList>
    </citation>
    <scope>NUCLEOTIDE SEQUENCE [LARGE SCALE GENOMIC DNA]</scope>
    <source>
        <strain evidence="10">Crithidia deanei Carvalho (ATCC PRA-265)</strain>
    </source>
</reference>
<evidence type="ECO:0000313" key="10">
    <source>
        <dbReference type="Proteomes" id="UP000515908"/>
    </source>
</evidence>
<dbReference type="SMART" id="SM00054">
    <property type="entry name" value="EFh"/>
    <property type="match status" value="2"/>
</dbReference>
<dbReference type="Proteomes" id="UP000515908">
    <property type="component" value="Chromosome 25"/>
</dbReference>
<dbReference type="SUPFAM" id="SSF47473">
    <property type="entry name" value="EF-hand"/>
    <property type="match status" value="1"/>
</dbReference>
<evidence type="ECO:0000313" key="9">
    <source>
        <dbReference type="EMBL" id="CAD2222346.1"/>
    </source>
</evidence>
<dbReference type="PROSITE" id="PS00018">
    <property type="entry name" value="EF_HAND_1"/>
    <property type="match status" value="1"/>
</dbReference>
<proteinExistence type="inferred from homology"/>
<evidence type="ECO:0000256" key="1">
    <source>
        <dbReference type="ARBA" id="ARBA00006049"/>
    </source>
</evidence>
<sequence length="232" mass="26713">MGASISRAQVEEYKEMVKDRLSEDAIEYFYTKFMRAAPTGMMTPALFKKYIDDTGVYKDRQVQLALQRKERGGNSSNFFKFTKSKEEGSGSDSSEDEEDAALQSIGGDGYLHLFRGYDIDGDGIITFKEFLIYHLAVLYNTEELFTVIFNSFDEDGDGYLSLGDIQSVITASTRYVGDYDVRDREVRRVILEEARRLIGFLDIRKEGKVHMEDMRLVVQRYPQVLEKMKNLM</sequence>
<accession>S9WN01</accession>
<dbReference type="Pfam" id="PF13833">
    <property type="entry name" value="EF-hand_8"/>
    <property type="match status" value="2"/>
</dbReference>
<dbReference type="InterPro" id="IPR011992">
    <property type="entry name" value="EF-hand-dom_pair"/>
</dbReference>
<evidence type="ECO:0000256" key="6">
    <source>
        <dbReference type="ARBA" id="ARBA00023288"/>
    </source>
</evidence>
<feature type="region of interest" description="Disordered" evidence="7">
    <location>
        <begin position="77"/>
        <end position="99"/>
    </location>
</feature>
<dbReference type="EMBL" id="LR877169">
    <property type="protein sequence ID" value="CAD2222346.1"/>
    <property type="molecule type" value="Genomic_DNA"/>
</dbReference>
<name>S9WN01_9TRYP</name>